<dbReference type="Gene3D" id="1.20.1590.10">
    <property type="entry name" value="YP_001051499.1 domain like"/>
    <property type="match status" value="1"/>
</dbReference>
<dbReference type="InterPro" id="IPR007338">
    <property type="entry name" value="DUF416"/>
</dbReference>
<reference evidence="2" key="2">
    <citation type="journal article" date="2021" name="PeerJ">
        <title>Extensive microbial diversity within the chicken gut microbiome revealed by metagenomics and culture.</title>
        <authorList>
            <person name="Gilroy R."/>
            <person name="Ravi A."/>
            <person name="Getino M."/>
            <person name="Pursley I."/>
            <person name="Horton D.L."/>
            <person name="Alikhan N.F."/>
            <person name="Baker D."/>
            <person name="Gharbi K."/>
            <person name="Hall N."/>
            <person name="Watson M."/>
            <person name="Adriaenssens E.M."/>
            <person name="Foster-Nyarko E."/>
            <person name="Jarju S."/>
            <person name="Secka A."/>
            <person name="Antonio M."/>
            <person name="Oren A."/>
            <person name="Chaudhuri R.R."/>
            <person name="La Ragione R."/>
            <person name="Hildebrand F."/>
            <person name="Pallen M.J."/>
        </authorList>
    </citation>
    <scope>NUCLEOTIDE SEQUENCE</scope>
    <source>
        <strain evidence="2">17213</strain>
    </source>
</reference>
<reference evidence="2" key="1">
    <citation type="submission" date="2020-10" db="EMBL/GenBank/DDBJ databases">
        <authorList>
            <person name="Gilroy R."/>
        </authorList>
    </citation>
    <scope>NUCLEOTIDE SEQUENCE</scope>
    <source>
        <strain evidence="2">17213</strain>
    </source>
</reference>
<dbReference type="EMBL" id="JADINH010000182">
    <property type="protein sequence ID" value="MBO8416558.1"/>
    <property type="molecule type" value="Genomic_DNA"/>
</dbReference>
<comment type="caution">
    <text evidence="2">The sequence shown here is derived from an EMBL/GenBank/DDBJ whole genome shotgun (WGS) entry which is preliminary data.</text>
</comment>
<organism evidence="2 3">
    <name type="scientific">Candidatus Avisuccinivibrio stercorigallinarum</name>
    <dbReference type="NCBI Taxonomy" id="2840704"/>
    <lineage>
        <taxon>Bacteria</taxon>
        <taxon>Pseudomonadati</taxon>
        <taxon>Pseudomonadota</taxon>
        <taxon>Gammaproteobacteria</taxon>
        <taxon>Aeromonadales</taxon>
        <taxon>Succinivibrionaceae</taxon>
        <taxon>Succinivibrionaceae incertae sedis</taxon>
        <taxon>Candidatus Avisuccinivibrio</taxon>
    </lineage>
</organism>
<feature type="region of interest" description="Disordered" evidence="1">
    <location>
        <begin position="230"/>
        <end position="276"/>
    </location>
</feature>
<evidence type="ECO:0000313" key="3">
    <source>
        <dbReference type="Proteomes" id="UP000823631"/>
    </source>
</evidence>
<name>A0A9D9GTH7_9GAMM</name>
<gene>
    <name evidence="2" type="ORF">IAB19_09275</name>
</gene>
<evidence type="ECO:0000256" key="1">
    <source>
        <dbReference type="SAM" id="MobiDB-lite"/>
    </source>
</evidence>
<dbReference type="Proteomes" id="UP000823631">
    <property type="component" value="Unassembled WGS sequence"/>
</dbReference>
<dbReference type="AlphaFoldDB" id="A0A9D9GTH7"/>
<evidence type="ECO:0000313" key="2">
    <source>
        <dbReference type="EMBL" id="MBO8416558.1"/>
    </source>
</evidence>
<accession>A0A9D9GTH7</accession>
<proteinExistence type="predicted"/>
<sequence>MFGEKFYPSLNKLSPWKQSLFALCLAQRQFANYLLWAELSAAGRGISEYNQALKQLWAYHQDKFNHIDLARALQSFEPFAPDLDKEEDPEDPKTGTLLALDASLCLTAAFDGIIMHEGDEAEIASKASLAAVVLAVQNQSETLLSEDELRETTLIDEEVNFQVSVLELLIKGQRELPLIQLLLKTSLKDGCTNIGIELDEKESALCTYNVYALNPKLVKEAGGAGRSALKMLQKDKSGRSGRSHKVHQEAHQGRGRKSASDSRSPADPWAKAKDQH</sequence>
<protein>
    <submittedName>
        <fullName evidence="2">DUF416 family protein</fullName>
    </submittedName>
</protein>
<dbReference type="InterPro" id="IPR023381">
    <property type="entry name" value="YP001051499.1-like_dom_sf"/>
</dbReference>
<dbReference type="Pfam" id="PF04222">
    <property type="entry name" value="DUF416"/>
    <property type="match status" value="1"/>
</dbReference>